<gene>
    <name evidence="2" type="ORF">DILT_LOCUS8471</name>
</gene>
<dbReference type="PANTHER" id="PTHR46436:SF1">
    <property type="entry name" value="CENTROSOMAL PROTEIN OF 76 KDA"/>
    <property type="match status" value="1"/>
</dbReference>
<dbReference type="InterPro" id="IPR056288">
    <property type="entry name" value="CEP76_C"/>
</dbReference>
<accession>A0A3P7LGX3</accession>
<dbReference type="AlphaFoldDB" id="A0A3P7LGX3"/>
<protein>
    <recommendedName>
        <fullName evidence="1">Centrosomal protein of 76 kDa C-terminal domain-containing protein</fullName>
    </recommendedName>
</protein>
<dbReference type="OrthoDB" id="5527234at2759"/>
<feature type="domain" description="Centrosomal protein of 76 kDa C-terminal" evidence="1">
    <location>
        <begin position="79"/>
        <end position="195"/>
    </location>
</feature>
<reference evidence="2 3" key="1">
    <citation type="submission" date="2018-11" db="EMBL/GenBank/DDBJ databases">
        <authorList>
            <consortium name="Pathogen Informatics"/>
        </authorList>
    </citation>
    <scope>NUCLEOTIDE SEQUENCE [LARGE SCALE GENOMIC DNA]</scope>
</reference>
<sequence>MVCSTQDSKSWRPFPTEAMDLLSMDGTLALQRLWPPLVDATALSELLEEQLKNRAANWRRNQLLLSARPGYDEVFLETATPWDDALGQLLLPMLFEFENDTQSQEVVRIPGRRDFSFVSAAVKKYVPAGYTFKAYPIQLLHCDASRALISALKSPICQDILTCTGADLRLAVRAQVFAYAESAVVSWCIFACVYKS</sequence>
<dbReference type="EMBL" id="UYRU01054376">
    <property type="protein sequence ID" value="VDN12640.1"/>
    <property type="molecule type" value="Genomic_DNA"/>
</dbReference>
<dbReference type="PANTHER" id="PTHR46436">
    <property type="entry name" value="CENTROSOMAL PROTEIN OF 76 KDA"/>
    <property type="match status" value="1"/>
</dbReference>
<dbReference type="Pfam" id="PF24652">
    <property type="entry name" value="CEP76_C"/>
    <property type="match status" value="1"/>
</dbReference>
<organism evidence="2 3">
    <name type="scientific">Dibothriocephalus latus</name>
    <name type="common">Fish tapeworm</name>
    <name type="synonym">Diphyllobothrium latum</name>
    <dbReference type="NCBI Taxonomy" id="60516"/>
    <lineage>
        <taxon>Eukaryota</taxon>
        <taxon>Metazoa</taxon>
        <taxon>Spiralia</taxon>
        <taxon>Lophotrochozoa</taxon>
        <taxon>Platyhelminthes</taxon>
        <taxon>Cestoda</taxon>
        <taxon>Eucestoda</taxon>
        <taxon>Diphyllobothriidea</taxon>
        <taxon>Diphyllobothriidae</taxon>
        <taxon>Dibothriocephalus</taxon>
    </lineage>
</organism>
<evidence type="ECO:0000313" key="3">
    <source>
        <dbReference type="Proteomes" id="UP000281553"/>
    </source>
</evidence>
<evidence type="ECO:0000313" key="2">
    <source>
        <dbReference type="EMBL" id="VDN12640.1"/>
    </source>
</evidence>
<name>A0A3P7LGX3_DIBLA</name>
<dbReference type="InterPro" id="IPR052299">
    <property type="entry name" value="CEP76"/>
</dbReference>
<proteinExistence type="predicted"/>
<keyword evidence="3" id="KW-1185">Reference proteome</keyword>
<evidence type="ECO:0000259" key="1">
    <source>
        <dbReference type="Pfam" id="PF24652"/>
    </source>
</evidence>
<dbReference type="Proteomes" id="UP000281553">
    <property type="component" value="Unassembled WGS sequence"/>
</dbReference>